<evidence type="ECO:0000313" key="8">
    <source>
        <dbReference type="Proteomes" id="UP001331761"/>
    </source>
</evidence>
<gene>
    <name evidence="7" type="ORF">GCK32_003250</name>
</gene>
<evidence type="ECO:0000256" key="1">
    <source>
        <dbReference type="ARBA" id="ARBA00004370"/>
    </source>
</evidence>
<sequence>MVVPTHMVVTKSCLNHPAISEERYSSAAMALWRHSATFSIIIALLESSTAIFNEGVSSSPKQQIEFSPEVPTFAPEMAWSWPDFVFIICSIVTVPPYLVILVLLIFNKKTTRLSTPFYSQIISQGFGDILYIVTYVSLITFGYVSFKMKLSPLLMQLVVSVAVRVLIYCLALRCLGVMFISFQRYITLCHSSSIVYMWIDRASPIRIIFIHWFVATLISLPVLLVRAPKLGPDRSDALQFEDSSFKVLVAVSYASVFPTFLICTFCYTAVLREIFANRPTLSRCSKDVKREIQICIQVSAFVFAFALLFAFYLAECILLLAKVKPPPIMPLMHPLVSGFMSFVIPWTLLFFNEEITQMIKRRMETALPPTITVEPTTTVWSTRM</sequence>
<dbReference type="PANTHER" id="PTHR24224:SF17">
    <property type="entry name" value="G-PROTEIN COUPLED RECEPTORS FAMILY 1 PROFILE DOMAIN-CONTAINING PROTEIN"/>
    <property type="match status" value="1"/>
</dbReference>
<dbReference type="InterPro" id="IPR052665">
    <property type="entry name" value="Neuropeptide-GPCR"/>
</dbReference>
<dbReference type="InterPro" id="IPR017452">
    <property type="entry name" value="GPCR_Rhodpsn_7TM"/>
</dbReference>
<evidence type="ECO:0000313" key="7">
    <source>
        <dbReference type="EMBL" id="KAK5965405.1"/>
    </source>
</evidence>
<dbReference type="SUPFAM" id="SSF81321">
    <property type="entry name" value="Family A G protein-coupled receptor-like"/>
    <property type="match status" value="1"/>
</dbReference>
<feature type="domain" description="G-protein coupled receptors family 1 profile" evidence="6">
    <location>
        <begin position="98"/>
        <end position="309"/>
    </location>
</feature>
<feature type="transmembrane region" description="Helical" evidence="5">
    <location>
        <begin position="126"/>
        <end position="145"/>
    </location>
</feature>
<evidence type="ECO:0000256" key="5">
    <source>
        <dbReference type="SAM" id="Phobius"/>
    </source>
</evidence>
<feature type="transmembrane region" description="Helical" evidence="5">
    <location>
        <begin position="334"/>
        <end position="352"/>
    </location>
</feature>
<comment type="subcellular location">
    <subcellularLocation>
        <location evidence="1">Membrane</location>
    </subcellularLocation>
</comment>
<keyword evidence="3 5" id="KW-1133">Transmembrane helix</keyword>
<reference evidence="7 8" key="1">
    <citation type="submission" date="2019-10" db="EMBL/GenBank/DDBJ databases">
        <title>Assembly and Annotation for the nematode Trichostrongylus colubriformis.</title>
        <authorList>
            <person name="Martin J."/>
        </authorList>
    </citation>
    <scope>NUCLEOTIDE SEQUENCE [LARGE SCALE GENOMIC DNA]</scope>
    <source>
        <strain evidence="7">G859</strain>
        <tissue evidence="7">Whole worm</tissue>
    </source>
</reference>
<keyword evidence="4 5" id="KW-0472">Membrane</keyword>
<feature type="transmembrane region" description="Helical" evidence="5">
    <location>
        <begin position="247"/>
        <end position="271"/>
    </location>
</feature>
<dbReference type="AlphaFoldDB" id="A0AAN8EVZ3"/>
<feature type="transmembrane region" description="Helical" evidence="5">
    <location>
        <begin position="292"/>
        <end position="314"/>
    </location>
</feature>
<feature type="transmembrane region" description="Helical" evidence="5">
    <location>
        <begin position="84"/>
        <end position="106"/>
    </location>
</feature>
<dbReference type="Gene3D" id="1.20.1070.10">
    <property type="entry name" value="Rhodopsin 7-helix transmembrane proteins"/>
    <property type="match status" value="1"/>
</dbReference>
<name>A0AAN8EVZ3_TRICO</name>
<evidence type="ECO:0000256" key="2">
    <source>
        <dbReference type="ARBA" id="ARBA00022692"/>
    </source>
</evidence>
<accession>A0AAN8EVZ3</accession>
<evidence type="ECO:0000259" key="6">
    <source>
        <dbReference type="PROSITE" id="PS50262"/>
    </source>
</evidence>
<evidence type="ECO:0000256" key="4">
    <source>
        <dbReference type="ARBA" id="ARBA00023136"/>
    </source>
</evidence>
<feature type="transmembrane region" description="Helical" evidence="5">
    <location>
        <begin position="165"/>
        <end position="186"/>
    </location>
</feature>
<feature type="transmembrane region" description="Helical" evidence="5">
    <location>
        <begin position="207"/>
        <end position="227"/>
    </location>
</feature>
<comment type="caution">
    <text evidence="7">The sequence shown here is derived from an EMBL/GenBank/DDBJ whole genome shotgun (WGS) entry which is preliminary data.</text>
</comment>
<protein>
    <recommendedName>
        <fullName evidence="6">G-protein coupled receptors family 1 profile domain-containing protein</fullName>
    </recommendedName>
</protein>
<dbReference type="PANTHER" id="PTHR24224">
    <property type="entry name" value="CARDIOACCELERATORY PEPTIDE RECEPTOR-RELATED"/>
    <property type="match status" value="1"/>
</dbReference>
<proteinExistence type="predicted"/>
<dbReference type="InterPro" id="IPR019426">
    <property type="entry name" value="7TM_GPCR_serpentine_rcpt_Srv"/>
</dbReference>
<dbReference type="EMBL" id="WIXE01024665">
    <property type="protein sequence ID" value="KAK5965405.1"/>
    <property type="molecule type" value="Genomic_DNA"/>
</dbReference>
<dbReference type="Proteomes" id="UP001331761">
    <property type="component" value="Unassembled WGS sequence"/>
</dbReference>
<organism evidence="7 8">
    <name type="scientific">Trichostrongylus colubriformis</name>
    <name type="common">Black scour worm</name>
    <dbReference type="NCBI Taxonomy" id="6319"/>
    <lineage>
        <taxon>Eukaryota</taxon>
        <taxon>Metazoa</taxon>
        <taxon>Ecdysozoa</taxon>
        <taxon>Nematoda</taxon>
        <taxon>Chromadorea</taxon>
        <taxon>Rhabditida</taxon>
        <taxon>Rhabditina</taxon>
        <taxon>Rhabditomorpha</taxon>
        <taxon>Strongyloidea</taxon>
        <taxon>Trichostrongylidae</taxon>
        <taxon>Trichostrongylus</taxon>
    </lineage>
</organism>
<dbReference type="PROSITE" id="PS50262">
    <property type="entry name" value="G_PROTEIN_RECEP_F1_2"/>
    <property type="match status" value="1"/>
</dbReference>
<dbReference type="GO" id="GO:0016020">
    <property type="term" value="C:membrane"/>
    <property type="evidence" value="ECO:0007669"/>
    <property type="project" value="UniProtKB-SubCell"/>
</dbReference>
<dbReference type="Pfam" id="PF10323">
    <property type="entry name" value="7TM_GPCR_Srv"/>
    <property type="match status" value="1"/>
</dbReference>
<keyword evidence="2 5" id="KW-0812">Transmembrane</keyword>
<dbReference type="CDD" id="cd00637">
    <property type="entry name" value="7tm_classA_rhodopsin-like"/>
    <property type="match status" value="1"/>
</dbReference>
<evidence type="ECO:0000256" key="3">
    <source>
        <dbReference type="ARBA" id="ARBA00022989"/>
    </source>
</evidence>
<keyword evidence="8" id="KW-1185">Reference proteome</keyword>